<dbReference type="EMBL" id="CATNWA010004651">
    <property type="protein sequence ID" value="CAI9548331.1"/>
    <property type="molecule type" value="Genomic_DNA"/>
</dbReference>
<name>A0ABN9BLE4_9NEOB</name>
<dbReference type="Pfam" id="PF15739">
    <property type="entry name" value="TSNAXIP1_N"/>
    <property type="match status" value="1"/>
</dbReference>
<protein>
    <recommendedName>
        <fullName evidence="2">Translin-associated factor X-interacting protein 1 N-terminal domain-containing protein</fullName>
    </recommendedName>
</protein>
<dbReference type="PANTHER" id="PTHR34916:SF1">
    <property type="entry name" value="GI:13385330"/>
    <property type="match status" value="1"/>
</dbReference>
<gene>
    <name evidence="3" type="ORF">SPARVUS_LOCUS3137018</name>
</gene>
<feature type="non-terminal residue" evidence="3">
    <location>
        <position position="181"/>
    </location>
</feature>
<evidence type="ECO:0000313" key="4">
    <source>
        <dbReference type="Proteomes" id="UP001162483"/>
    </source>
</evidence>
<sequence>MTNDFCNSSRVEYCKKKLAKELLNIAHIQPPHFARLQIFSETFGNICNISFAFGTMLKQVKNAYESYVNYLLDSQCPLQHEVLLSEISGMKKRAVRTEDVYKVEVKVKELEQKSLCVLQHNDQLRNHFKKMNIITTDTNAAEDYPLDSQEEKSKKQFCLPNEEQTFVSKRSKILKTYHEVR</sequence>
<dbReference type="PANTHER" id="PTHR34916">
    <property type="entry name" value="GI:13385330"/>
    <property type="match status" value="1"/>
</dbReference>
<keyword evidence="4" id="KW-1185">Reference proteome</keyword>
<reference evidence="3" key="1">
    <citation type="submission" date="2023-05" db="EMBL/GenBank/DDBJ databases">
        <authorList>
            <person name="Stuckert A."/>
        </authorList>
    </citation>
    <scope>NUCLEOTIDE SEQUENCE</scope>
</reference>
<organism evidence="3 4">
    <name type="scientific">Staurois parvus</name>
    <dbReference type="NCBI Taxonomy" id="386267"/>
    <lineage>
        <taxon>Eukaryota</taxon>
        <taxon>Metazoa</taxon>
        <taxon>Chordata</taxon>
        <taxon>Craniata</taxon>
        <taxon>Vertebrata</taxon>
        <taxon>Euteleostomi</taxon>
        <taxon>Amphibia</taxon>
        <taxon>Batrachia</taxon>
        <taxon>Anura</taxon>
        <taxon>Neobatrachia</taxon>
        <taxon>Ranoidea</taxon>
        <taxon>Ranidae</taxon>
        <taxon>Staurois</taxon>
    </lineage>
</organism>
<comment type="caution">
    <text evidence="3">The sequence shown here is derived from an EMBL/GenBank/DDBJ whole genome shotgun (WGS) entry which is preliminary data.</text>
</comment>
<feature type="domain" description="Translin-associated factor X-interacting protein 1 N-terminal" evidence="2">
    <location>
        <begin position="16"/>
        <end position="125"/>
    </location>
</feature>
<evidence type="ECO:0000259" key="2">
    <source>
        <dbReference type="Pfam" id="PF15739"/>
    </source>
</evidence>
<evidence type="ECO:0000313" key="3">
    <source>
        <dbReference type="EMBL" id="CAI9548331.1"/>
    </source>
</evidence>
<dbReference type="InterPro" id="IPR032755">
    <property type="entry name" value="TSNAXIP1_N"/>
</dbReference>
<evidence type="ECO:0000256" key="1">
    <source>
        <dbReference type="ARBA" id="ARBA00023054"/>
    </source>
</evidence>
<keyword evidence="1" id="KW-0175">Coiled coil</keyword>
<proteinExistence type="predicted"/>
<dbReference type="Proteomes" id="UP001162483">
    <property type="component" value="Unassembled WGS sequence"/>
</dbReference>
<accession>A0ABN9BLE4</accession>